<evidence type="ECO:0000313" key="7">
    <source>
        <dbReference type="EMBL" id="KAK6617658.1"/>
    </source>
</evidence>
<comment type="caution">
    <text evidence="7">The sequence shown here is derived from an EMBL/GenBank/DDBJ whole genome shotgun (WGS) entry which is preliminary data.</text>
</comment>
<keyword evidence="4" id="KW-0371">Homeobox</keyword>
<comment type="subcellular location">
    <subcellularLocation>
        <location evidence="1">Nucleus</location>
    </subcellularLocation>
</comment>
<dbReference type="Proteomes" id="UP001359485">
    <property type="component" value="Unassembled WGS sequence"/>
</dbReference>
<name>A0ABR1AEG6_POLSC</name>
<keyword evidence="3" id="KW-0238">DNA-binding</keyword>
<keyword evidence="8" id="KW-1185">Reference proteome</keyword>
<dbReference type="PROSITE" id="PS00032">
    <property type="entry name" value="ANTENNAPEDIA"/>
    <property type="match status" value="1"/>
</dbReference>
<evidence type="ECO:0000256" key="4">
    <source>
        <dbReference type="ARBA" id="ARBA00023155"/>
    </source>
</evidence>
<reference evidence="7 8" key="1">
    <citation type="submission" date="2023-09" db="EMBL/GenBank/DDBJ databases">
        <title>Genomes of two closely related lineages of the louse Polyplax serrata with different host specificities.</title>
        <authorList>
            <person name="Martinu J."/>
            <person name="Tarabai H."/>
            <person name="Stefka J."/>
            <person name="Hypsa V."/>
        </authorList>
    </citation>
    <scope>NUCLEOTIDE SEQUENCE [LARGE SCALE GENOMIC DNA]</scope>
    <source>
        <strain evidence="7">98ZLc_SE</strain>
    </source>
</reference>
<protein>
    <submittedName>
        <fullName evidence="7">Uncharacterized protein</fullName>
    </submittedName>
</protein>
<feature type="region of interest" description="Disordered" evidence="6">
    <location>
        <begin position="1"/>
        <end position="46"/>
    </location>
</feature>
<keyword evidence="2" id="KW-0217">Developmental protein</keyword>
<dbReference type="EMBL" id="JAWJWF010000051">
    <property type="protein sequence ID" value="KAK6617658.1"/>
    <property type="molecule type" value="Genomic_DNA"/>
</dbReference>
<evidence type="ECO:0000256" key="6">
    <source>
        <dbReference type="SAM" id="MobiDB-lite"/>
    </source>
</evidence>
<feature type="compositionally biased region" description="Low complexity" evidence="6">
    <location>
        <begin position="1"/>
        <end position="14"/>
    </location>
</feature>
<evidence type="ECO:0000256" key="2">
    <source>
        <dbReference type="ARBA" id="ARBA00022473"/>
    </source>
</evidence>
<evidence type="ECO:0000256" key="3">
    <source>
        <dbReference type="ARBA" id="ARBA00023125"/>
    </source>
</evidence>
<keyword evidence="5" id="KW-0539">Nucleus</keyword>
<gene>
    <name evidence="7" type="ORF">RUM44_005246</name>
</gene>
<proteinExistence type="predicted"/>
<evidence type="ECO:0000313" key="8">
    <source>
        <dbReference type="Proteomes" id="UP001359485"/>
    </source>
</evidence>
<accession>A0ABR1AEG6</accession>
<evidence type="ECO:0000256" key="1">
    <source>
        <dbReference type="ARBA" id="ARBA00004123"/>
    </source>
</evidence>
<organism evidence="7 8">
    <name type="scientific">Polyplax serrata</name>
    <name type="common">Common mouse louse</name>
    <dbReference type="NCBI Taxonomy" id="468196"/>
    <lineage>
        <taxon>Eukaryota</taxon>
        <taxon>Metazoa</taxon>
        <taxon>Ecdysozoa</taxon>
        <taxon>Arthropoda</taxon>
        <taxon>Hexapoda</taxon>
        <taxon>Insecta</taxon>
        <taxon>Pterygota</taxon>
        <taxon>Neoptera</taxon>
        <taxon>Paraneoptera</taxon>
        <taxon>Psocodea</taxon>
        <taxon>Troctomorpha</taxon>
        <taxon>Phthiraptera</taxon>
        <taxon>Anoplura</taxon>
        <taxon>Polyplacidae</taxon>
        <taxon>Polyplax</taxon>
    </lineage>
</organism>
<evidence type="ECO:0000256" key="5">
    <source>
        <dbReference type="ARBA" id="ARBA00023242"/>
    </source>
</evidence>
<sequence>MVTGGTANSGNSSGLDEEEDEYVASVKARPPSPMYDNSKGGDNLSAGGGIGGGGFWLAAVQASATGPPHGVHPMEAGLHMDHLPTAETGFINSQPSMAEFMTALPHIGGDMQSSMSPPPGNYPMGDPMGTGQQSQPGVNVPEYPWMKEKKTSRKSNQQGESVLFQMYFSFYFSNEKKYLNFPS</sequence>
<dbReference type="InterPro" id="IPR001827">
    <property type="entry name" value="Homeobox_Antennapedia_CS"/>
</dbReference>